<proteinExistence type="predicted"/>
<dbReference type="SUPFAM" id="SSF52266">
    <property type="entry name" value="SGNH hydrolase"/>
    <property type="match status" value="1"/>
</dbReference>
<dbReference type="EMBL" id="CAJOBE010000597">
    <property type="protein sequence ID" value="CAF3664096.1"/>
    <property type="molecule type" value="Genomic_DNA"/>
</dbReference>
<evidence type="ECO:0000313" key="5">
    <source>
        <dbReference type="EMBL" id="CAF3800744.1"/>
    </source>
</evidence>
<gene>
    <name evidence="4" type="ORF">FNK824_LOCUS6751</name>
    <name evidence="5" type="ORF">OTI717_LOCUS18261</name>
    <name evidence="2" type="ORF">RFH988_LOCUS24255</name>
    <name evidence="3" type="ORF">SEV965_LOCUS22823</name>
</gene>
<dbReference type="PANTHER" id="PTHR30383">
    <property type="entry name" value="THIOESTERASE 1/PROTEASE 1/LYSOPHOSPHOLIPASE L1"/>
    <property type="match status" value="1"/>
</dbReference>
<evidence type="ECO:0000313" key="3">
    <source>
        <dbReference type="EMBL" id="CAF1233352.1"/>
    </source>
</evidence>
<dbReference type="EMBL" id="CAJNOU010001640">
    <property type="protein sequence ID" value="CAF1233352.1"/>
    <property type="molecule type" value="Genomic_DNA"/>
</dbReference>
<dbReference type="Pfam" id="PF13472">
    <property type="entry name" value="Lipase_GDSL_2"/>
    <property type="match status" value="1"/>
</dbReference>
<dbReference type="AlphaFoldDB" id="A0A818RYJ8"/>
<name>A0A818RYJ8_9BILA</name>
<dbReference type="Gene3D" id="3.40.50.1110">
    <property type="entry name" value="SGNH hydrolase"/>
    <property type="match status" value="1"/>
</dbReference>
<dbReference type="InterPro" id="IPR013830">
    <property type="entry name" value="SGNH_hydro"/>
</dbReference>
<dbReference type="Proteomes" id="UP000663882">
    <property type="component" value="Unassembled WGS sequence"/>
</dbReference>
<dbReference type="InterPro" id="IPR036514">
    <property type="entry name" value="SGNH_hydro_sf"/>
</dbReference>
<dbReference type="CDD" id="cd00229">
    <property type="entry name" value="SGNH_hydrolase"/>
    <property type="match status" value="1"/>
</dbReference>
<dbReference type="OrthoDB" id="5951866at2759"/>
<accession>A0A818RYJ8</accession>
<evidence type="ECO:0000259" key="1">
    <source>
        <dbReference type="Pfam" id="PF13472"/>
    </source>
</evidence>
<comment type="caution">
    <text evidence="4">The sequence shown here is derived from an EMBL/GenBank/DDBJ whole genome shotgun (WGS) entry which is preliminary data.</text>
</comment>
<protein>
    <recommendedName>
        <fullName evidence="1">SGNH hydrolase-type esterase domain-containing protein</fullName>
    </recommendedName>
</protein>
<reference evidence="4" key="1">
    <citation type="submission" date="2021-02" db="EMBL/GenBank/DDBJ databases">
        <authorList>
            <person name="Nowell W R."/>
        </authorList>
    </citation>
    <scope>NUCLEOTIDE SEQUENCE</scope>
</reference>
<dbReference type="EMBL" id="CAJNOO010001752">
    <property type="protein sequence ID" value="CAF1194660.1"/>
    <property type="molecule type" value="Genomic_DNA"/>
</dbReference>
<organism evidence="4 6">
    <name type="scientific">Rotaria sordida</name>
    <dbReference type="NCBI Taxonomy" id="392033"/>
    <lineage>
        <taxon>Eukaryota</taxon>
        <taxon>Metazoa</taxon>
        <taxon>Spiralia</taxon>
        <taxon>Gnathifera</taxon>
        <taxon>Rotifera</taxon>
        <taxon>Eurotatoria</taxon>
        <taxon>Bdelloidea</taxon>
        <taxon>Philodinida</taxon>
        <taxon>Philodinidae</taxon>
        <taxon>Rotaria</taxon>
    </lineage>
</organism>
<dbReference type="EMBL" id="CAJOAX010002500">
    <property type="protein sequence ID" value="CAF3800744.1"/>
    <property type="molecule type" value="Genomic_DNA"/>
</dbReference>
<sequence>MQSPLRFLAFGDSLTAGFCNYGLSNHPYAINLFSSVNIPIIIDQKGIPGECVVPSMVKRVETLLFNEYSPYYDWIIILDGTNDLGYRKSAEKIFNEGLKLMYNMILERKNQNTKLSVMTVIENGYYTPEHIHNKQRQILNEMIRYYVKNYQDQNRICLIDLDKYISYHSMKDINQRKAIWDDLIHLTAAGYDLMTNVIFQDIYNKINQQS</sequence>
<feature type="domain" description="SGNH hydrolase-type esterase" evidence="1">
    <location>
        <begin position="9"/>
        <end position="193"/>
    </location>
</feature>
<evidence type="ECO:0000313" key="2">
    <source>
        <dbReference type="EMBL" id="CAF1194660.1"/>
    </source>
</evidence>
<dbReference type="Proteomes" id="UP000663874">
    <property type="component" value="Unassembled WGS sequence"/>
</dbReference>
<evidence type="ECO:0000313" key="4">
    <source>
        <dbReference type="EMBL" id="CAF3664096.1"/>
    </source>
</evidence>
<evidence type="ECO:0000313" key="6">
    <source>
        <dbReference type="Proteomes" id="UP000663874"/>
    </source>
</evidence>
<dbReference type="Proteomes" id="UP000663889">
    <property type="component" value="Unassembled WGS sequence"/>
</dbReference>
<dbReference type="Proteomes" id="UP000663823">
    <property type="component" value="Unassembled WGS sequence"/>
</dbReference>
<dbReference type="InterPro" id="IPR051532">
    <property type="entry name" value="Ester_Hydrolysis_Enzymes"/>
</dbReference>
<dbReference type="GO" id="GO:0004622">
    <property type="term" value="F:phosphatidylcholine lysophospholipase activity"/>
    <property type="evidence" value="ECO:0007669"/>
    <property type="project" value="TreeGrafter"/>
</dbReference>
<dbReference type="PANTHER" id="PTHR30383:SF19">
    <property type="entry name" value="FIBRONECTIN TYPE-III DOMAIN-CONTAINING PROTEIN"/>
    <property type="match status" value="1"/>
</dbReference>